<evidence type="ECO:0008006" key="4">
    <source>
        <dbReference type="Google" id="ProtNLM"/>
    </source>
</evidence>
<keyword evidence="3" id="KW-1185">Reference proteome</keyword>
<evidence type="ECO:0000313" key="2">
    <source>
        <dbReference type="EMBL" id="QDP96272.1"/>
    </source>
</evidence>
<accession>A0A516PYQ1</accession>
<protein>
    <recommendedName>
        <fullName evidence="4">Post-segregation antitoxin CcdA</fullName>
    </recommendedName>
</protein>
<reference evidence="2 3" key="1">
    <citation type="submission" date="2019-07" db="EMBL/GenBank/DDBJ databases">
        <title>Microlunatus dokdonensis sp. nov. isolated from the rhizospheric soil of the wild plant Elymus tsukushiensis.</title>
        <authorList>
            <person name="Ghim S.-Y."/>
            <person name="Hwang Y.-J."/>
            <person name="Son J.-S."/>
            <person name="Shin J.-H."/>
        </authorList>
    </citation>
    <scope>NUCLEOTIDE SEQUENCE [LARGE SCALE GENOMIC DNA]</scope>
    <source>
        <strain evidence="2 3">KUDC0627</strain>
    </source>
</reference>
<dbReference type="OrthoDB" id="3290891at2"/>
<organism evidence="2 3">
    <name type="scientific">Microlunatus elymi</name>
    <dbReference type="NCBI Taxonomy" id="2596828"/>
    <lineage>
        <taxon>Bacteria</taxon>
        <taxon>Bacillati</taxon>
        <taxon>Actinomycetota</taxon>
        <taxon>Actinomycetes</taxon>
        <taxon>Propionibacteriales</taxon>
        <taxon>Propionibacteriaceae</taxon>
        <taxon>Microlunatus</taxon>
    </lineage>
</organism>
<dbReference type="Proteomes" id="UP000319263">
    <property type="component" value="Chromosome"/>
</dbReference>
<gene>
    <name evidence="2" type="ORF">FOE78_10510</name>
</gene>
<dbReference type="AlphaFoldDB" id="A0A516PYQ1"/>
<dbReference type="EMBL" id="CP041692">
    <property type="protein sequence ID" value="QDP96272.1"/>
    <property type="molecule type" value="Genomic_DNA"/>
</dbReference>
<dbReference type="InterPro" id="IPR009956">
    <property type="entry name" value="Post-segregation_anti-tox_CcdA"/>
</dbReference>
<name>A0A516PYQ1_9ACTN</name>
<sequence length="91" mass="9527">MRMSRVNITVPDEVLGRARAAGLNVSQLATAALAEELDRRAKIAELDRYLRDLDAELGPIPADDEDAARAWADAAFGDAGASGSGDASRSA</sequence>
<proteinExistence type="predicted"/>
<dbReference type="KEGG" id="mik:FOE78_10510"/>
<keyword evidence="1" id="KW-1277">Toxin-antitoxin system</keyword>
<dbReference type="Pfam" id="PF07362">
    <property type="entry name" value="CcdA"/>
    <property type="match status" value="1"/>
</dbReference>
<evidence type="ECO:0000256" key="1">
    <source>
        <dbReference type="ARBA" id="ARBA00022649"/>
    </source>
</evidence>
<evidence type="ECO:0000313" key="3">
    <source>
        <dbReference type="Proteomes" id="UP000319263"/>
    </source>
</evidence>